<comment type="caution">
    <text evidence="2">The sequence shown here is derived from an EMBL/GenBank/DDBJ whole genome shotgun (WGS) entry which is preliminary data.</text>
</comment>
<accession>A0A5B7F1D8</accession>
<keyword evidence="3" id="KW-1185">Reference proteome</keyword>
<evidence type="ECO:0000313" key="3">
    <source>
        <dbReference type="Proteomes" id="UP000324222"/>
    </source>
</evidence>
<reference evidence="2 3" key="1">
    <citation type="submission" date="2019-05" db="EMBL/GenBank/DDBJ databases">
        <title>Another draft genome of Portunus trituberculatus and its Hox gene families provides insights of decapod evolution.</title>
        <authorList>
            <person name="Jeong J.-H."/>
            <person name="Song I."/>
            <person name="Kim S."/>
            <person name="Choi T."/>
            <person name="Kim D."/>
            <person name="Ryu S."/>
            <person name="Kim W."/>
        </authorList>
    </citation>
    <scope>NUCLEOTIDE SEQUENCE [LARGE SCALE GENOMIC DNA]</scope>
    <source>
        <tissue evidence="2">Muscle</tissue>
    </source>
</reference>
<protein>
    <submittedName>
        <fullName evidence="2">Uncharacterized protein</fullName>
    </submittedName>
</protein>
<proteinExistence type="predicted"/>
<dbReference type="Proteomes" id="UP000324222">
    <property type="component" value="Unassembled WGS sequence"/>
</dbReference>
<sequence length="65" mass="6812">MLKRSTRTADKSDYKNSGLGVRIVSCACGSDSYLTVVKPGNTPSPASLTAEHTTTHRAGPARGHP</sequence>
<gene>
    <name evidence="2" type="ORF">E2C01_032441</name>
</gene>
<dbReference type="EMBL" id="VSRR010004211">
    <property type="protein sequence ID" value="MPC38923.1"/>
    <property type="molecule type" value="Genomic_DNA"/>
</dbReference>
<dbReference type="AlphaFoldDB" id="A0A5B7F1D8"/>
<feature type="region of interest" description="Disordered" evidence="1">
    <location>
        <begin position="39"/>
        <end position="65"/>
    </location>
</feature>
<evidence type="ECO:0000256" key="1">
    <source>
        <dbReference type="SAM" id="MobiDB-lite"/>
    </source>
</evidence>
<organism evidence="2 3">
    <name type="scientific">Portunus trituberculatus</name>
    <name type="common">Swimming crab</name>
    <name type="synonym">Neptunus trituberculatus</name>
    <dbReference type="NCBI Taxonomy" id="210409"/>
    <lineage>
        <taxon>Eukaryota</taxon>
        <taxon>Metazoa</taxon>
        <taxon>Ecdysozoa</taxon>
        <taxon>Arthropoda</taxon>
        <taxon>Crustacea</taxon>
        <taxon>Multicrustacea</taxon>
        <taxon>Malacostraca</taxon>
        <taxon>Eumalacostraca</taxon>
        <taxon>Eucarida</taxon>
        <taxon>Decapoda</taxon>
        <taxon>Pleocyemata</taxon>
        <taxon>Brachyura</taxon>
        <taxon>Eubrachyura</taxon>
        <taxon>Portunoidea</taxon>
        <taxon>Portunidae</taxon>
        <taxon>Portuninae</taxon>
        <taxon>Portunus</taxon>
    </lineage>
</organism>
<evidence type="ECO:0000313" key="2">
    <source>
        <dbReference type="EMBL" id="MPC38923.1"/>
    </source>
</evidence>
<name>A0A5B7F1D8_PORTR</name>
<feature type="compositionally biased region" description="Polar residues" evidence="1">
    <location>
        <begin position="41"/>
        <end position="52"/>
    </location>
</feature>